<comment type="similarity">
    <text evidence="1">Belongs to the ComF/GntX family.</text>
</comment>
<dbReference type="CDD" id="cd06223">
    <property type="entry name" value="PRTases_typeI"/>
    <property type="match status" value="1"/>
</dbReference>
<dbReference type="PANTHER" id="PTHR47505:SF1">
    <property type="entry name" value="DNA UTILIZATION PROTEIN YHGH"/>
    <property type="match status" value="1"/>
</dbReference>
<gene>
    <name evidence="2" type="ORF">GHNINEIG_02094</name>
</gene>
<dbReference type="RefSeq" id="WP_135796589.1">
    <property type="nucleotide sequence ID" value="NZ_CP032096.1"/>
</dbReference>
<dbReference type="InterPro" id="IPR029057">
    <property type="entry name" value="PRTase-like"/>
</dbReference>
<evidence type="ECO:0000256" key="1">
    <source>
        <dbReference type="ARBA" id="ARBA00008007"/>
    </source>
</evidence>
<protein>
    <submittedName>
        <fullName evidence="2">ComF family protein</fullName>
    </submittedName>
</protein>
<dbReference type="InterPro" id="IPR000836">
    <property type="entry name" value="PRTase_dom"/>
</dbReference>
<reference evidence="2 3" key="1">
    <citation type="submission" date="2018-08" db="EMBL/GenBank/DDBJ databases">
        <title>Horizontal acquisition of hydrogen conversion ability and other habitat adaptations in Hydrogenovibrio crunogenus strains.</title>
        <authorList>
            <person name="Gonnella G."/>
            <person name="Adam N."/>
            <person name="Perner M."/>
        </authorList>
    </citation>
    <scope>NUCLEOTIDE SEQUENCE [LARGE SCALE GENOMIC DNA]</scope>
    <source>
        <strain evidence="2 3">SP-41</strain>
    </source>
</reference>
<dbReference type="AlphaFoldDB" id="A0A4P7P1Z7"/>
<dbReference type="SUPFAM" id="SSF53271">
    <property type="entry name" value="PRTase-like"/>
    <property type="match status" value="1"/>
</dbReference>
<dbReference type="Gene3D" id="3.40.50.2020">
    <property type="match status" value="1"/>
</dbReference>
<name>A0A4P7P1Z7_9GAMM</name>
<evidence type="ECO:0000313" key="3">
    <source>
        <dbReference type="Proteomes" id="UP000296201"/>
    </source>
</evidence>
<accession>A0A4P7P1Z7</accession>
<proteinExistence type="inferred from homology"/>
<dbReference type="PANTHER" id="PTHR47505">
    <property type="entry name" value="DNA UTILIZATION PROTEIN YHGH"/>
    <property type="match status" value="1"/>
</dbReference>
<dbReference type="EMBL" id="CP032096">
    <property type="protein sequence ID" value="QBZ84019.1"/>
    <property type="molecule type" value="Genomic_DNA"/>
</dbReference>
<organism evidence="2 3">
    <name type="scientific">Hydrogenovibrio crunogenus</name>
    <dbReference type="NCBI Taxonomy" id="39765"/>
    <lineage>
        <taxon>Bacteria</taxon>
        <taxon>Pseudomonadati</taxon>
        <taxon>Pseudomonadota</taxon>
        <taxon>Gammaproteobacteria</taxon>
        <taxon>Thiotrichales</taxon>
        <taxon>Piscirickettsiaceae</taxon>
        <taxon>Hydrogenovibrio</taxon>
    </lineage>
</organism>
<dbReference type="Proteomes" id="UP000296201">
    <property type="component" value="Chromosome"/>
</dbReference>
<sequence>MNRFEKWLFPPVCALTEQKGTSVDLAPELLKKMIRPDRCCPVCAEKMSKTQICGRCLVTPPAFYRTQAAFYYESVVQDLIQSLKFDQQIHISRLLVDLWMDRLDVGLTEVIIPVPLHSSRLLERGFNQSLELAKQLSKRTGIPVLSNEVSRVKATSSQALLDAKARQKNVKDAFSVIENVASNLADIKEVALLDDVMTTGATLDQLAQTLQRSHPHLNIQAWVAAKATDKVV</sequence>
<evidence type="ECO:0000313" key="2">
    <source>
        <dbReference type="EMBL" id="QBZ84019.1"/>
    </source>
</evidence>
<keyword evidence="3" id="KW-1185">Reference proteome</keyword>
<dbReference type="InterPro" id="IPR051910">
    <property type="entry name" value="ComF/GntX_DNA_util-trans"/>
</dbReference>
<dbReference type="OrthoDB" id="9793412at2"/>